<dbReference type="PANTHER" id="PTHR47690:SF1">
    <property type="entry name" value="GLUCOKINASE"/>
    <property type="match status" value="1"/>
</dbReference>
<accession>A0A4S3K3D9</accession>
<evidence type="ECO:0000313" key="5">
    <source>
        <dbReference type="Proteomes" id="UP000295341"/>
    </source>
</evidence>
<dbReference type="Gene3D" id="3.40.367.20">
    <property type="match status" value="1"/>
</dbReference>
<comment type="similarity">
    <text evidence="3">Belongs to the bacterial glucokinase family.</text>
</comment>
<evidence type="ECO:0000313" key="4">
    <source>
        <dbReference type="EMBL" id="TDU31198.1"/>
    </source>
</evidence>
<proteinExistence type="inferred from homology"/>
<dbReference type="Gene3D" id="3.30.420.40">
    <property type="match status" value="1"/>
</dbReference>
<evidence type="ECO:0000256" key="2">
    <source>
        <dbReference type="ARBA" id="ARBA00022777"/>
    </source>
</evidence>
<keyword evidence="1" id="KW-0808">Transferase</keyword>
<dbReference type="RefSeq" id="WP_162850998.1">
    <property type="nucleotide sequence ID" value="NZ_MWIN01000014.1"/>
</dbReference>
<dbReference type="Proteomes" id="UP000295341">
    <property type="component" value="Unassembled WGS sequence"/>
</dbReference>
<name>A0A4S3K3D9_9GAMM</name>
<reference evidence="4 5" key="1">
    <citation type="submission" date="2019-03" db="EMBL/GenBank/DDBJ databases">
        <title>Genomic Encyclopedia of Type Strains, Phase IV (KMG-IV): sequencing the most valuable type-strain genomes for metagenomic binning, comparative biology and taxonomic classification.</title>
        <authorList>
            <person name="Goeker M."/>
        </authorList>
    </citation>
    <scope>NUCLEOTIDE SEQUENCE [LARGE SCALE GENOMIC DNA]</scope>
    <source>
        <strain evidence="4 5">DSM 26377</strain>
    </source>
</reference>
<protein>
    <submittedName>
        <fullName evidence="4">Glucokinase</fullName>
    </submittedName>
</protein>
<dbReference type="GO" id="GO:0005829">
    <property type="term" value="C:cytosol"/>
    <property type="evidence" value="ECO:0007669"/>
    <property type="project" value="TreeGrafter"/>
</dbReference>
<comment type="caution">
    <text evidence="4">The sequence shown here is derived from an EMBL/GenBank/DDBJ whole genome shotgun (WGS) entry which is preliminary data.</text>
</comment>
<dbReference type="InterPro" id="IPR050201">
    <property type="entry name" value="Bacterial_glucokinase"/>
</dbReference>
<dbReference type="InterPro" id="IPR003836">
    <property type="entry name" value="Glucokinase"/>
</dbReference>
<dbReference type="CDD" id="cd24008">
    <property type="entry name" value="ASKHA_NBD_GLK"/>
    <property type="match status" value="1"/>
</dbReference>
<organism evidence="4 5">
    <name type="scientific">Panacagrimonas perspica</name>
    <dbReference type="NCBI Taxonomy" id="381431"/>
    <lineage>
        <taxon>Bacteria</taxon>
        <taxon>Pseudomonadati</taxon>
        <taxon>Pseudomonadota</taxon>
        <taxon>Gammaproteobacteria</taxon>
        <taxon>Nevskiales</taxon>
        <taxon>Nevskiaceae</taxon>
        <taxon>Panacagrimonas</taxon>
    </lineage>
</organism>
<dbReference type="AlphaFoldDB" id="A0A4S3K3D9"/>
<evidence type="ECO:0000256" key="3">
    <source>
        <dbReference type="RuleBase" id="RU004046"/>
    </source>
</evidence>
<dbReference type="GO" id="GO:0005536">
    <property type="term" value="F:D-glucose binding"/>
    <property type="evidence" value="ECO:0007669"/>
    <property type="project" value="InterPro"/>
</dbReference>
<sequence length="314" mass="32565">MESTTEHVLVADVGGTHCRLALGRRDQGRIVLENLRVMPTPPANFEILVREYLAQAGCPQPAAVAVAAAGRVNSTPGRRWVALTNTPLVLERESLASIAGGRAWLVNDLGAVAAALPHLAASELRDFGPVRGAPGGRRLVLGVGTGLGASLLTEGGEPLDTESGHADLAAVSADEIEWSARLSTQGRVSVEHVLCGSGLLRLHEVVSGERLPAVDALLARWRAGDPDARTTLLGFSSWLGRVAGNLVLSLGAWGGVFLIGGVVAGLGDALDPGAFRAGFEDKAPFADDLARVPLQRIVHPQPALLGMAGLALTN</sequence>
<dbReference type="GO" id="GO:0004340">
    <property type="term" value="F:glucokinase activity"/>
    <property type="evidence" value="ECO:0007669"/>
    <property type="project" value="InterPro"/>
</dbReference>
<dbReference type="GO" id="GO:0005524">
    <property type="term" value="F:ATP binding"/>
    <property type="evidence" value="ECO:0007669"/>
    <property type="project" value="InterPro"/>
</dbReference>
<dbReference type="InterPro" id="IPR043129">
    <property type="entry name" value="ATPase_NBD"/>
</dbReference>
<gene>
    <name evidence="4" type="ORF">DFR24_0559</name>
</gene>
<dbReference type="SUPFAM" id="SSF53067">
    <property type="entry name" value="Actin-like ATPase domain"/>
    <property type="match status" value="1"/>
</dbReference>
<evidence type="ECO:0000256" key="1">
    <source>
        <dbReference type="ARBA" id="ARBA00022679"/>
    </source>
</evidence>
<keyword evidence="5" id="KW-1185">Reference proteome</keyword>
<dbReference type="GO" id="GO:0006096">
    <property type="term" value="P:glycolytic process"/>
    <property type="evidence" value="ECO:0007669"/>
    <property type="project" value="InterPro"/>
</dbReference>
<keyword evidence="2 4" id="KW-0418">Kinase</keyword>
<dbReference type="EMBL" id="SOBT01000008">
    <property type="protein sequence ID" value="TDU31198.1"/>
    <property type="molecule type" value="Genomic_DNA"/>
</dbReference>
<dbReference type="PANTHER" id="PTHR47690">
    <property type="entry name" value="GLUCOKINASE"/>
    <property type="match status" value="1"/>
</dbReference>
<dbReference type="Pfam" id="PF02685">
    <property type="entry name" value="Glucokinase"/>
    <property type="match status" value="1"/>
</dbReference>